<dbReference type="InterPro" id="IPR029063">
    <property type="entry name" value="SAM-dependent_MTases_sf"/>
</dbReference>
<evidence type="ECO:0000256" key="1">
    <source>
        <dbReference type="ARBA" id="ARBA00022603"/>
    </source>
</evidence>
<reference evidence="4" key="1">
    <citation type="submission" date="2019-08" db="EMBL/GenBank/DDBJ databases">
        <authorList>
            <person name="Kucharzyk K."/>
            <person name="Murdoch R.W."/>
            <person name="Higgins S."/>
            <person name="Loffler F."/>
        </authorList>
    </citation>
    <scope>NUCLEOTIDE SEQUENCE</scope>
</reference>
<feature type="domain" description="DNA methylase N-4/N-6" evidence="3">
    <location>
        <begin position="186"/>
        <end position="238"/>
    </location>
</feature>
<dbReference type="InterPro" id="IPR001091">
    <property type="entry name" value="RM_Methyltransferase"/>
</dbReference>
<evidence type="ECO:0000313" key="4">
    <source>
        <dbReference type="EMBL" id="MPM49901.1"/>
    </source>
</evidence>
<keyword evidence="1" id="KW-0489">Methyltransferase</keyword>
<dbReference type="InterPro" id="IPR002941">
    <property type="entry name" value="DNA_methylase_N4/N6"/>
</dbReference>
<protein>
    <recommendedName>
        <fullName evidence="3">DNA methylase N-4/N-6 domain-containing protein</fullName>
    </recommendedName>
</protein>
<keyword evidence="2" id="KW-0808">Transferase</keyword>
<gene>
    <name evidence="4" type="ORF">SDC9_96635</name>
</gene>
<comment type="caution">
    <text evidence="4">The sequence shown here is derived from an EMBL/GenBank/DDBJ whole genome shotgun (WGS) entry which is preliminary data.</text>
</comment>
<sequence>MDYHKQIEQIHYYAINPERVKPNKESEEYSYDKFKYDFTTKEPDETITLQGKKVEIFREGNYILTTKEIGDRDLLKEVWATGTILDGNSSGRFFRDSLSGRYEVDGYGVLYKVYGIGDDNRDYRYFTGPKKKGATKGKYYQGVPNDVLNGKITSREKPISGFIDVYEDMAGDFGNIRHEGGVEFRSGKKPEKLLKKIISTFSKEGDIVLDFFGGSGTTAATSMKMNRRFISVEQMDYIETKTLKRLENVISGDNTGISNDVNWEGGGSFVYVELMEKNIGFLKEVMSANSMTELQEIFNRMFETVDFNFRVNLDEVRNTIWQSPIDHQKRTLVKIIDKNQLYYNYSEIDDINVRDLISDTDYAFNQSFYAERGE</sequence>
<dbReference type="Pfam" id="PF01555">
    <property type="entry name" value="N6_N4_Mtase"/>
    <property type="match status" value="1"/>
</dbReference>
<accession>A0A645ACA0</accession>
<organism evidence="4">
    <name type="scientific">bioreactor metagenome</name>
    <dbReference type="NCBI Taxonomy" id="1076179"/>
    <lineage>
        <taxon>unclassified sequences</taxon>
        <taxon>metagenomes</taxon>
        <taxon>ecological metagenomes</taxon>
    </lineage>
</organism>
<name>A0A645ACA0_9ZZZZ</name>
<dbReference type="EMBL" id="VSSQ01012721">
    <property type="protein sequence ID" value="MPM49901.1"/>
    <property type="molecule type" value="Genomic_DNA"/>
</dbReference>
<dbReference type="AlphaFoldDB" id="A0A645ACA0"/>
<evidence type="ECO:0000259" key="3">
    <source>
        <dbReference type="Pfam" id="PF01555"/>
    </source>
</evidence>
<dbReference type="GO" id="GO:0032259">
    <property type="term" value="P:methylation"/>
    <property type="evidence" value="ECO:0007669"/>
    <property type="project" value="UniProtKB-KW"/>
</dbReference>
<proteinExistence type="predicted"/>
<dbReference type="Gene3D" id="3.40.50.150">
    <property type="entry name" value="Vaccinia Virus protein VP39"/>
    <property type="match status" value="1"/>
</dbReference>
<evidence type="ECO:0000256" key="2">
    <source>
        <dbReference type="ARBA" id="ARBA00022679"/>
    </source>
</evidence>
<dbReference type="GO" id="GO:0008170">
    <property type="term" value="F:N-methyltransferase activity"/>
    <property type="evidence" value="ECO:0007669"/>
    <property type="project" value="InterPro"/>
</dbReference>
<dbReference type="SUPFAM" id="SSF53335">
    <property type="entry name" value="S-adenosyl-L-methionine-dependent methyltransferases"/>
    <property type="match status" value="1"/>
</dbReference>
<dbReference type="PRINTS" id="PR00508">
    <property type="entry name" value="S21N4MTFRASE"/>
</dbReference>
<dbReference type="GO" id="GO:0003677">
    <property type="term" value="F:DNA binding"/>
    <property type="evidence" value="ECO:0007669"/>
    <property type="project" value="InterPro"/>
</dbReference>